<evidence type="ECO:0000259" key="2">
    <source>
        <dbReference type="PROSITE" id="PS50994"/>
    </source>
</evidence>
<evidence type="ECO:0000256" key="1">
    <source>
        <dbReference type="SAM" id="MobiDB-lite"/>
    </source>
</evidence>
<accession>A0ABP0S171</accession>
<protein>
    <recommendedName>
        <fullName evidence="2">Integrase catalytic domain-containing protein</fullName>
    </recommendedName>
</protein>
<reference evidence="3 4" key="1">
    <citation type="submission" date="2024-02" db="EMBL/GenBank/DDBJ databases">
        <authorList>
            <person name="Chen Y."/>
            <person name="Shah S."/>
            <person name="Dougan E. K."/>
            <person name="Thang M."/>
            <person name="Chan C."/>
        </authorList>
    </citation>
    <scope>NUCLEOTIDE SEQUENCE [LARGE SCALE GENOMIC DNA]</scope>
</reference>
<feature type="domain" description="Integrase catalytic" evidence="2">
    <location>
        <begin position="221"/>
        <end position="404"/>
    </location>
</feature>
<gene>
    <name evidence="3" type="ORF">CCMP2556_LOCUS49619</name>
</gene>
<dbReference type="InterPro" id="IPR001584">
    <property type="entry name" value="Integrase_cat-core"/>
</dbReference>
<evidence type="ECO:0000313" key="4">
    <source>
        <dbReference type="Proteomes" id="UP001642484"/>
    </source>
</evidence>
<dbReference type="PROSITE" id="PS50994">
    <property type="entry name" value="INTEGRASE"/>
    <property type="match status" value="1"/>
</dbReference>
<comment type="caution">
    <text evidence="3">The sequence shown here is derived from an EMBL/GenBank/DDBJ whole genome shotgun (WGS) entry which is preliminary data.</text>
</comment>
<feature type="non-terminal residue" evidence="3">
    <location>
        <position position="1"/>
    </location>
</feature>
<evidence type="ECO:0000313" key="3">
    <source>
        <dbReference type="EMBL" id="CAK9106099.1"/>
    </source>
</evidence>
<proteinExistence type="predicted"/>
<organism evidence="3 4">
    <name type="scientific">Durusdinium trenchii</name>
    <dbReference type="NCBI Taxonomy" id="1381693"/>
    <lineage>
        <taxon>Eukaryota</taxon>
        <taxon>Sar</taxon>
        <taxon>Alveolata</taxon>
        <taxon>Dinophyceae</taxon>
        <taxon>Suessiales</taxon>
        <taxon>Symbiodiniaceae</taxon>
        <taxon>Durusdinium</taxon>
    </lineage>
</organism>
<sequence length="526" mass="58428">MPDLLAAGLPLPVEAQSARQQADGAGSDSGWNQNDPFSRTDKWIGNPPQPSFEKWRDRESEVLNWAQYVADLSAWASQASLQFGTEILQASRSATLIHAFMEGVDIQEDWHSGWVETSQDGYGTGEVAYFAGCPWVRLHPLETLDRNTDEAEVSGSQQLSLSAIAGVPELTVSEKGYELPVYPLSRAAARELEQHRAQGHTPFHPGCVECARGRSVFSHRRRSQERLQCEIQADFCYLKSQGEILEDDQGLGNIKILVLTELVSNAVGYIVVTSDLKAVKKRISKWMELFGLASTSGATSVVLRTDAEQAVGDLISDCSEKISFLVRKANPQQHRSVGAAERAVRRLKESLGVLRADLNKSGVDLNFTPDSVAEALTYLALVHNHFGKTPSSDFSPLETVCGRLRMFMCREERWPIPRRAAFDAQENLQNLPVPLEEAVAFSHFVHRVLFGLGEIDEKEQVDIVLESDSSSALQLIGAVDLPRRSRHIDIKLTWLKERVSSNEVQLRHRAGTQNVADLFTKQDTQV</sequence>
<feature type="region of interest" description="Disordered" evidence="1">
    <location>
        <begin position="1"/>
        <end position="53"/>
    </location>
</feature>
<dbReference type="Proteomes" id="UP001642484">
    <property type="component" value="Unassembled WGS sequence"/>
</dbReference>
<keyword evidence="4" id="KW-1185">Reference proteome</keyword>
<feature type="non-terminal residue" evidence="3">
    <location>
        <position position="526"/>
    </location>
</feature>
<dbReference type="EMBL" id="CAXAMN010026823">
    <property type="protein sequence ID" value="CAK9106099.1"/>
    <property type="molecule type" value="Genomic_DNA"/>
</dbReference>
<name>A0ABP0S171_9DINO</name>